<dbReference type="InterPro" id="IPR003439">
    <property type="entry name" value="ABC_transporter-like_ATP-bd"/>
</dbReference>
<dbReference type="PANTHER" id="PTHR24220">
    <property type="entry name" value="IMPORT ATP-BINDING PROTEIN"/>
    <property type="match status" value="1"/>
</dbReference>
<dbReference type="GO" id="GO:0005886">
    <property type="term" value="C:plasma membrane"/>
    <property type="evidence" value="ECO:0007669"/>
    <property type="project" value="TreeGrafter"/>
</dbReference>
<reference evidence="5 6" key="1">
    <citation type="submission" date="2017-01" db="EMBL/GenBank/DDBJ databases">
        <title>Deconstructing symbiosis and pathogenesis requirements using a combined genomic-metabolomic approach.</title>
        <authorList>
            <person name="Tobias N.J."/>
            <person name="Wolff H."/>
            <person name="Djahanschiri B."/>
            <person name="Ebersberger I."/>
            <person name="Bode H.B."/>
        </authorList>
    </citation>
    <scope>NUCLEOTIDE SEQUENCE [LARGE SCALE GENOMIC DNA]</scope>
    <source>
        <strain evidence="5 6">DSM 4764</strain>
    </source>
</reference>
<evidence type="ECO:0000259" key="4">
    <source>
        <dbReference type="PROSITE" id="PS50893"/>
    </source>
</evidence>
<keyword evidence="3 5" id="KW-0067">ATP-binding</keyword>
<dbReference type="Gene3D" id="3.40.50.300">
    <property type="entry name" value="P-loop containing nucleotide triphosphate hydrolases"/>
    <property type="match status" value="1"/>
</dbReference>
<evidence type="ECO:0000313" key="6">
    <source>
        <dbReference type="Proteomes" id="UP000194204"/>
    </source>
</evidence>
<dbReference type="SMART" id="SM00382">
    <property type="entry name" value="AAA"/>
    <property type="match status" value="1"/>
</dbReference>
<dbReference type="RefSeq" id="WP_244182435.1">
    <property type="nucleotide sequence ID" value="NZ_CAWNHF010000002.1"/>
</dbReference>
<keyword evidence="2" id="KW-0547">Nucleotide-binding</keyword>
<dbReference type="PROSITE" id="PS50893">
    <property type="entry name" value="ABC_TRANSPORTER_2"/>
    <property type="match status" value="1"/>
</dbReference>
<dbReference type="SUPFAM" id="SSF52540">
    <property type="entry name" value="P-loop containing nucleoside triphosphate hydrolases"/>
    <property type="match status" value="1"/>
</dbReference>
<evidence type="ECO:0000256" key="1">
    <source>
        <dbReference type="ARBA" id="ARBA00005417"/>
    </source>
</evidence>
<dbReference type="EMBL" id="MUBK01000010">
    <property type="protein sequence ID" value="OTA20369.1"/>
    <property type="molecule type" value="Genomic_DNA"/>
</dbReference>
<protein>
    <submittedName>
        <fullName evidence="5">ABC transporter, ATP-binding protein</fullName>
    </submittedName>
</protein>
<dbReference type="PANTHER" id="PTHR24220:SF689">
    <property type="entry name" value="LIPOPROTEIN-RELEASING SYSTEM ATP-BINDING PROTEIN LOLD"/>
    <property type="match status" value="1"/>
</dbReference>
<dbReference type="InterPro" id="IPR003593">
    <property type="entry name" value="AAA+_ATPase"/>
</dbReference>
<evidence type="ECO:0000313" key="5">
    <source>
        <dbReference type="EMBL" id="OTA20369.1"/>
    </source>
</evidence>
<dbReference type="GO" id="GO:0022857">
    <property type="term" value="F:transmembrane transporter activity"/>
    <property type="evidence" value="ECO:0007669"/>
    <property type="project" value="TreeGrafter"/>
</dbReference>
<evidence type="ECO:0000256" key="2">
    <source>
        <dbReference type="ARBA" id="ARBA00022741"/>
    </source>
</evidence>
<organism evidence="5 6">
    <name type="scientific">Xenorhabdus beddingii</name>
    <dbReference type="NCBI Taxonomy" id="40578"/>
    <lineage>
        <taxon>Bacteria</taxon>
        <taxon>Pseudomonadati</taxon>
        <taxon>Pseudomonadota</taxon>
        <taxon>Gammaproteobacteria</taxon>
        <taxon>Enterobacterales</taxon>
        <taxon>Morganellaceae</taxon>
        <taxon>Xenorhabdus</taxon>
    </lineage>
</organism>
<dbReference type="Proteomes" id="UP000194204">
    <property type="component" value="Unassembled WGS sequence"/>
</dbReference>
<gene>
    <name evidence="5" type="ORF">Xbed_01595</name>
</gene>
<dbReference type="GO" id="GO:0005524">
    <property type="term" value="F:ATP binding"/>
    <property type="evidence" value="ECO:0007669"/>
    <property type="project" value="UniProtKB-KW"/>
</dbReference>
<dbReference type="InterPro" id="IPR027417">
    <property type="entry name" value="P-loop_NTPase"/>
</dbReference>
<sequence>MMLHIESMQIQRGQAEQGFTVSLPSLSLAAGEVAALTGPSGCGKSTLLEMIGGILQPDHLSRYQLGTPPCDIATPILAGEERRLAEIRAKDLGFVLQHGGLLPWLSVEQNIQLPRKIAGLVTQSDWLDTAISRLNIEGLMKKMPSQLSIGERQRVAFARAIAHQPQLLLADEPTAALDPHNAERLFSLIVEMVSSLSLVAVIVSHDWQRVTDFGLKRYAAKVDGKNSVFTIG</sequence>
<dbReference type="STRING" id="40578.Xbed_01595"/>
<comment type="caution">
    <text evidence="5">The sequence shown here is derived from an EMBL/GenBank/DDBJ whole genome shotgun (WGS) entry which is preliminary data.</text>
</comment>
<proteinExistence type="inferred from homology"/>
<comment type="similarity">
    <text evidence="1">Belongs to the ABC transporter superfamily.</text>
</comment>
<dbReference type="GO" id="GO:0044874">
    <property type="term" value="P:lipoprotein localization to outer membrane"/>
    <property type="evidence" value="ECO:0007669"/>
    <property type="project" value="TreeGrafter"/>
</dbReference>
<name>A0A1Y2SND8_9GAMM</name>
<keyword evidence="6" id="KW-1185">Reference proteome</keyword>
<dbReference type="Pfam" id="PF00005">
    <property type="entry name" value="ABC_tran"/>
    <property type="match status" value="1"/>
</dbReference>
<accession>A0A1Y2SND8</accession>
<dbReference type="InterPro" id="IPR015854">
    <property type="entry name" value="ABC_transpr_LolD-like"/>
</dbReference>
<dbReference type="GO" id="GO:0016887">
    <property type="term" value="F:ATP hydrolysis activity"/>
    <property type="evidence" value="ECO:0007669"/>
    <property type="project" value="InterPro"/>
</dbReference>
<evidence type="ECO:0000256" key="3">
    <source>
        <dbReference type="ARBA" id="ARBA00022840"/>
    </source>
</evidence>
<dbReference type="GO" id="GO:0089705">
    <property type="term" value="P:protein localization to outer membrane"/>
    <property type="evidence" value="ECO:0007669"/>
    <property type="project" value="TreeGrafter"/>
</dbReference>
<feature type="domain" description="ABC transporter" evidence="4">
    <location>
        <begin position="3"/>
        <end position="231"/>
    </location>
</feature>
<dbReference type="AlphaFoldDB" id="A0A1Y2SND8"/>